<reference evidence="1 2" key="1">
    <citation type="submission" date="2018-08" db="EMBL/GenBank/DDBJ databases">
        <title>Bacillus jemisoniae sp. nov., Bacillus chryseoplanitiae sp. nov., Bacillus resnikiae sp. nov., and Bacillus frankliniae sp. nov., isolated from Viking spacecraft and associated surfaces.</title>
        <authorList>
            <person name="Seuylemezian A."/>
            <person name="Vaishampayan P."/>
        </authorList>
    </citation>
    <scope>NUCLEOTIDE SEQUENCE [LARGE SCALE GENOMIC DNA]</scope>
    <source>
        <strain evidence="1 2">MA001</strain>
    </source>
</reference>
<accession>A0A398AVD7</accession>
<sequence length="154" mass="17756">MFPFNSLFSSSKNQNSFLKNLQQNDVQSFIEKVFTEVMPNNIQDVMNQGAVKAKESGARTTDNPLQANVLETHSFIYIRIPVQDESWLKQMKIYHTSNQSMIHDVPNEGDKHNIPLPALVRKKGTSVQYKDNILEIRFQKHSDLNYSEIDISEL</sequence>
<dbReference type="Proteomes" id="UP000266016">
    <property type="component" value="Unassembled WGS sequence"/>
</dbReference>
<dbReference type="RefSeq" id="WP_119118939.1">
    <property type="nucleotide sequence ID" value="NZ_QWVS01000063.1"/>
</dbReference>
<organism evidence="1 2">
    <name type="scientific">Peribacillus asahii</name>
    <dbReference type="NCBI Taxonomy" id="228899"/>
    <lineage>
        <taxon>Bacteria</taxon>
        <taxon>Bacillati</taxon>
        <taxon>Bacillota</taxon>
        <taxon>Bacilli</taxon>
        <taxon>Bacillales</taxon>
        <taxon>Bacillaceae</taxon>
        <taxon>Peribacillus</taxon>
    </lineage>
</organism>
<name>A0A398AVD7_9BACI</name>
<evidence type="ECO:0000313" key="1">
    <source>
        <dbReference type="EMBL" id="RID81647.1"/>
    </source>
</evidence>
<keyword evidence="2" id="KW-1185">Reference proteome</keyword>
<dbReference type="EMBL" id="QWVS01000063">
    <property type="protein sequence ID" value="RID81647.1"/>
    <property type="molecule type" value="Genomic_DNA"/>
</dbReference>
<evidence type="ECO:0000313" key="2">
    <source>
        <dbReference type="Proteomes" id="UP000266016"/>
    </source>
</evidence>
<proteinExistence type="predicted"/>
<gene>
    <name evidence="1" type="ORF">D1953_20135</name>
</gene>
<protein>
    <submittedName>
        <fullName evidence="1">Hsp20/alpha crystallin family protein</fullName>
    </submittedName>
</protein>
<dbReference type="AlphaFoldDB" id="A0A398AVD7"/>
<comment type="caution">
    <text evidence="1">The sequence shown here is derived from an EMBL/GenBank/DDBJ whole genome shotgun (WGS) entry which is preliminary data.</text>
</comment>